<dbReference type="GeneID" id="9827610"/>
<protein>
    <recommendedName>
        <fullName evidence="4">TIL domain-containing protein</fullName>
    </recommendedName>
</protein>
<dbReference type="PANTHER" id="PTHR23259">
    <property type="entry name" value="RIDDLE"/>
    <property type="match status" value="1"/>
</dbReference>
<dbReference type="CTD" id="9827610"/>
<dbReference type="GO" id="GO:0004867">
    <property type="term" value="F:serine-type endopeptidase inhibitor activity"/>
    <property type="evidence" value="ECO:0007669"/>
    <property type="project" value="UniProtKB-KW"/>
</dbReference>
<dbReference type="KEGG" id="crq:GCK72_017225"/>
<dbReference type="Proteomes" id="UP000483820">
    <property type="component" value="Chromosome V"/>
</dbReference>
<dbReference type="CDD" id="cd19941">
    <property type="entry name" value="TIL"/>
    <property type="match status" value="2"/>
</dbReference>
<dbReference type="EMBL" id="WUAV01000005">
    <property type="protein sequence ID" value="KAF1750674.1"/>
    <property type="molecule type" value="Genomic_DNA"/>
</dbReference>
<dbReference type="InterPro" id="IPR036084">
    <property type="entry name" value="Ser_inhib-like_sf"/>
</dbReference>
<dbReference type="RefSeq" id="XP_053580873.1">
    <property type="nucleotide sequence ID" value="XM_053731960.1"/>
</dbReference>
<organism evidence="5 6">
    <name type="scientific">Caenorhabditis remanei</name>
    <name type="common">Caenorhabditis vulgaris</name>
    <dbReference type="NCBI Taxonomy" id="31234"/>
    <lineage>
        <taxon>Eukaryota</taxon>
        <taxon>Metazoa</taxon>
        <taxon>Ecdysozoa</taxon>
        <taxon>Nematoda</taxon>
        <taxon>Chromadorea</taxon>
        <taxon>Rhabditida</taxon>
        <taxon>Rhabditina</taxon>
        <taxon>Rhabditomorpha</taxon>
        <taxon>Rhabditoidea</taxon>
        <taxon>Rhabditidae</taxon>
        <taxon>Peloderinae</taxon>
        <taxon>Caenorhabditis</taxon>
    </lineage>
</organism>
<dbReference type="InterPro" id="IPR051368">
    <property type="entry name" value="SerProtInhib-TIL_Domain"/>
</dbReference>
<sequence length="171" mass="19189">MKNVLFSYILKHNYMKTVAILISFVVVGVAAKWFTPMAPLQDGCKKNEERVKCGYNCEAQCGFEPTVCSLECIPNVCECKDGFVRNTLGECVHRLECTPETSRCPEDEEFQVCGAVCQPSCEDPYPTFCQYTDCARNVCRCLPGLVRNGVICTELSMCRNVPSRPLELFTL</sequence>
<dbReference type="Gene3D" id="2.10.25.10">
    <property type="entry name" value="Laminin"/>
    <property type="match status" value="2"/>
</dbReference>
<keyword evidence="1" id="KW-0646">Protease inhibitor</keyword>
<accession>A0A6A5G7Y0</accession>
<proteinExistence type="predicted"/>
<dbReference type="SUPFAM" id="SSF57567">
    <property type="entry name" value="Serine protease inhibitors"/>
    <property type="match status" value="2"/>
</dbReference>
<dbReference type="Pfam" id="PF01826">
    <property type="entry name" value="TIL"/>
    <property type="match status" value="2"/>
</dbReference>
<keyword evidence="2" id="KW-0722">Serine protease inhibitor</keyword>
<name>A0A6A5G7Y0_CAERE</name>
<dbReference type="AlphaFoldDB" id="A0A6A5G7Y0"/>
<keyword evidence="3" id="KW-1015">Disulfide bond</keyword>
<feature type="domain" description="TIL" evidence="4">
    <location>
        <begin position="44"/>
        <end position="97"/>
    </location>
</feature>
<feature type="domain" description="TIL" evidence="4">
    <location>
        <begin position="104"/>
        <end position="158"/>
    </location>
</feature>
<evidence type="ECO:0000259" key="4">
    <source>
        <dbReference type="Pfam" id="PF01826"/>
    </source>
</evidence>
<gene>
    <name evidence="5" type="ORF">GCK72_017225</name>
</gene>
<evidence type="ECO:0000256" key="2">
    <source>
        <dbReference type="ARBA" id="ARBA00022900"/>
    </source>
</evidence>
<evidence type="ECO:0000313" key="6">
    <source>
        <dbReference type="Proteomes" id="UP000483820"/>
    </source>
</evidence>
<reference evidence="5 6" key="1">
    <citation type="submission" date="2019-12" db="EMBL/GenBank/DDBJ databases">
        <title>Chromosome-level assembly of the Caenorhabditis remanei genome.</title>
        <authorList>
            <person name="Teterina A.A."/>
            <person name="Willis J.H."/>
            <person name="Phillips P.C."/>
        </authorList>
    </citation>
    <scope>NUCLEOTIDE SEQUENCE [LARGE SCALE GENOMIC DNA]</scope>
    <source>
        <strain evidence="5 6">PX506</strain>
        <tissue evidence="5">Whole organism</tissue>
    </source>
</reference>
<evidence type="ECO:0000256" key="1">
    <source>
        <dbReference type="ARBA" id="ARBA00022690"/>
    </source>
</evidence>
<dbReference type="InterPro" id="IPR002919">
    <property type="entry name" value="TIL_dom"/>
</dbReference>
<evidence type="ECO:0000256" key="3">
    <source>
        <dbReference type="ARBA" id="ARBA00023157"/>
    </source>
</evidence>
<evidence type="ECO:0000313" key="5">
    <source>
        <dbReference type="EMBL" id="KAF1750674.1"/>
    </source>
</evidence>
<dbReference type="PANTHER" id="PTHR23259:SF59">
    <property type="entry name" value="TIL DOMAIN-CONTAINING PROTEIN"/>
    <property type="match status" value="1"/>
</dbReference>
<comment type="caution">
    <text evidence="5">The sequence shown here is derived from an EMBL/GenBank/DDBJ whole genome shotgun (WGS) entry which is preliminary data.</text>
</comment>